<proteinExistence type="predicted"/>
<protein>
    <recommendedName>
        <fullName evidence="3">Secreted protein</fullName>
    </recommendedName>
</protein>
<dbReference type="Proteomes" id="UP001501509">
    <property type="component" value="Unassembled WGS sequence"/>
</dbReference>
<reference evidence="2" key="1">
    <citation type="journal article" date="2019" name="Int. J. Syst. Evol. Microbiol.">
        <title>The Global Catalogue of Microorganisms (GCM) 10K type strain sequencing project: providing services to taxonomists for standard genome sequencing and annotation.</title>
        <authorList>
            <consortium name="The Broad Institute Genomics Platform"/>
            <consortium name="The Broad Institute Genome Sequencing Center for Infectious Disease"/>
            <person name="Wu L."/>
            <person name="Ma J."/>
        </authorList>
    </citation>
    <scope>NUCLEOTIDE SEQUENCE [LARGE SCALE GENOMIC DNA]</scope>
    <source>
        <strain evidence="2">JCM 6833</strain>
    </source>
</reference>
<comment type="caution">
    <text evidence="1">The sequence shown here is derived from an EMBL/GenBank/DDBJ whole genome shotgun (WGS) entry which is preliminary data.</text>
</comment>
<sequence>METRVWVAALAASATGTTAIKPAIPMTTPASVLRIDRVPSLLKARRPDGSASKASAALSTRTFDGHKIFAVQDSPKTSTDIQTVR</sequence>
<evidence type="ECO:0000313" key="2">
    <source>
        <dbReference type="Proteomes" id="UP001501509"/>
    </source>
</evidence>
<dbReference type="EMBL" id="BAAATD010000010">
    <property type="protein sequence ID" value="GAA2621320.1"/>
    <property type="molecule type" value="Genomic_DNA"/>
</dbReference>
<evidence type="ECO:0000313" key="1">
    <source>
        <dbReference type="EMBL" id="GAA2621320.1"/>
    </source>
</evidence>
<gene>
    <name evidence="1" type="ORF">GCM10010411_66510</name>
</gene>
<name>A0ABP6CQK9_9ACTN</name>
<evidence type="ECO:0008006" key="3">
    <source>
        <dbReference type="Google" id="ProtNLM"/>
    </source>
</evidence>
<accession>A0ABP6CQK9</accession>
<organism evidence="1 2">
    <name type="scientific">Actinomadura fulvescens</name>
    <dbReference type="NCBI Taxonomy" id="46160"/>
    <lineage>
        <taxon>Bacteria</taxon>
        <taxon>Bacillati</taxon>
        <taxon>Actinomycetota</taxon>
        <taxon>Actinomycetes</taxon>
        <taxon>Streptosporangiales</taxon>
        <taxon>Thermomonosporaceae</taxon>
        <taxon>Actinomadura</taxon>
    </lineage>
</organism>
<keyword evidence="2" id="KW-1185">Reference proteome</keyword>